<accession>A0A7Y0EQN7</accession>
<protein>
    <submittedName>
        <fullName evidence="1">Uncharacterized protein</fullName>
    </submittedName>
</protein>
<reference evidence="1 2" key="1">
    <citation type="submission" date="2020-02" db="EMBL/GenBank/DDBJ databases">
        <title>Characterization of phylogenetic diversity of novel bifidobacterial species isolated in Czech ZOOs.</title>
        <authorList>
            <person name="Lugli G.A."/>
            <person name="Vera N.B."/>
            <person name="Ventura M."/>
        </authorList>
    </citation>
    <scope>NUCLEOTIDE SEQUENCE [LARGE SCALE GENOMIC DNA]</scope>
    <source>
        <strain evidence="1 2">DSM 109957</strain>
    </source>
</reference>
<gene>
    <name evidence="1" type="ORF">G1C95_1873</name>
</gene>
<evidence type="ECO:0000313" key="1">
    <source>
        <dbReference type="EMBL" id="NMM94686.1"/>
    </source>
</evidence>
<dbReference type="RefSeq" id="WP_169172690.1">
    <property type="nucleotide sequence ID" value="NZ_JAAIII010000005.1"/>
</dbReference>
<sequence>MASQRLEDLHTPEQYIRLAATLESDWLKLKHYLVQRRKDLTDPKHLADFLDITEQEVLDFEQYDYDPTKSQLNEYAMALGVRIQPTAHEVANSETTIFANNEHVADIASSPISLPDSQFSTLGRVVQNV</sequence>
<keyword evidence="2" id="KW-1185">Reference proteome</keyword>
<name>A0A7Y0EQN7_9BIFI</name>
<dbReference type="EMBL" id="JAAIII010000005">
    <property type="protein sequence ID" value="NMM94686.1"/>
    <property type="molecule type" value="Genomic_DNA"/>
</dbReference>
<dbReference type="Proteomes" id="UP000532194">
    <property type="component" value="Unassembled WGS sequence"/>
</dbReference>
<evidence type="ECO:0000313" key="2">
    <source>
        <dbReference type="Proteomes" id="UP000532194"/>
    </source>
</evidence>
<dbReference type="AlphaFoldDB" id="A0A7Y0EQN7"/>
<organism evidence="1 2">
    <name type="scientific">Bifidobacterium oedipodis</name>
    <dbReference type="NCBI Taxonomy" id="2675322"/>
    <lineage>
        <taxon>Bacteria</taxon>
        <taxon>Bacillati</taxon>
        <taxon>Actinomycetota</taxon>
        <taxon>Actinomycetes</taxon>
        <taxon>Bifidobacteriales</taxon>
        <taxon>Bifidobacteriaceae</taxon>
        <taxon>Bifidobacterium</taxon>
    </lineage>
</organism>
<comment type="caution">
    <text evidence="1">The sequence shown here is derived from an EMBL/GenBank/DDBJ whole genome shotgun (WGS) entry which is preliminary data.</text>
</comment>
<proteinExistence type="predicted"/>